<comment type="caution">
    <text evidence="2">The sequence shown here is derived from an EMBL/GenBank/DDBJ whole genome shotgun (WGS) entry which is preliminary data.</text>
</comment>
<dbReference type="AlphaFoldDB" id="A0A9P1E0H5"/>
<reference evidence="2" key="1">
    <citation type="submission" date="2022-07" db="EMBL/GenBank/DDBJ databases">
        <authorList>
            <person name="Macas J."/>
            <person name="Novak P."/>
            <person name="Neumann P."/>
        </authorList>
    </citation>
    <scope>NUCLEOTIDE SEQUENCE</scope>
</reference>
<accession>A0A9P1E0H5</accession>
<keyword evidence="3" id="KW-1185">Reference proteome</keyword>
<dbReference type="EMBL" id="CAMAPE010000005">
    <property type="protein sequence ID" value="CAH9069180.1"/>
    <property type="molecule type" value="Genomic_DNA"/>
</dbReference>
<protein>
    <submittedName>
        <fullName evidence="2">Uncharacterized protein</fullName>
    </submittedName>
</protein>
<evidence type="ECO:0000256" key="1">
    <source>
        <dbReference type="SAM" id="MobiDB-lite"/>
    </source>
</evidence>
<sequence length="112" mass="12917">MAGCAWRRRDVRGCGWAAAADLVLFFCMACRFEIFQLCLFACVLGLIERSMIIIWIRQKKKDEESKREGQRDRRGNGPGHFYGISKNGHIFVQVKLRSYTGAIFSSFNYLLD</sequence>
<organism evidence="2 3">
    <name type="scientific">Cuscuta europaea</name>
    <name type="common">European dodder</name>
    <dbReference type="NCBI Taxonomy" id="41803"/>
    <lineage>
        <taxon>Eukaryota</taxon>
        <taxon>Viridiplantae</taxon>
        <taxon>Streptophyta</taxon>
        <taxon>Embryophyta</taxon>
        <taxon>Tracheophyta</taxon>
        <taxon>Spermatophyta</taxon>
        <taxon>Magnoliopsida</taxon>
        <taxon>eudicotyledons</taxon>
        <taxon>Gunneridae</taxon>
        <taxon>Pentapetalae</taxon>
        <taxon>asterids</taxon>
        <taxon>lamiids</taxon>
        <taxon>Solanales</taxon>
        <taxon>Convolvulaceae</taxon>
        <taxon>Cuscuteae</taxon>
        <taxon>Cuscuta</taxon>
        <taxon>Cuscuta subgen. Cuscuta</taxon>
    </lineage>
</organism>
<proteinExistence type="predicted"/>
<evidence type="ECO:0000313" key="2">
    <source>
        <dbReference type="EMBL" id="CAH9069180.1"/>
    </source>
</evidence>
<gene>
    <name evidence="2" type="ORF">CEURO_LOCUS3095</name>
</gene>
<feature type="compositionally biased region" description="Basic and acidic residues" evidence="1">
    <location>
        <begin position="60"/>
        <end position="75"/>
    </location>
</feature>
<name>A0A9P1E0H5_CUSEU</name>
<feature type="region of interest" description="Disordered" evidence="1">
    <location>
        <begin position="59"/>
        <end position="81"/>
    </location>
</feature>
<dbReference type="Proteomes" id="UP001152484">
    <property type="component" value="Unassembled WGS sequence"/>
</dbReference>
<evidence type="ECO:0000313" key="3">
    <source>
        <dbReference type="Proteomes" id="UP001152484"/>
    </source>
</evidence>